<dbReference type="EMBL" id="JBBNAF010000002">
    <property type="protein sequence ID" value="KAK9162000.1"/>
    <property type="molecule type" value="Genomic_DNA"/>
</dbReference>
<gene>
    <name evidence="2" type="ORF">Syun_002902</name>
</gene>
<protein>
    <recommendedName>
        <fullName evidence="4">Transmembrane protein</fullName>
    </recommendedName>
</protein>
<reference evidence="2 3" key="1">
    <citation type="submission" date="2024-01" db="EMBL/GenBank/DDBJ databases">
        <title>Genome assemblies of Stephania.</title>
        <authorList>
            <person name="Yang L."/>
        </authorList>
    </citation>
    <scope>NUCLEOTIDE SEQUENCE [LARGE SCALE GENOMIC DNA]</scope>
    <source>
        <strain evidence="2">YNDBR</strain>
        <tissue evidence="2">Leaf</tissue>
    </source>
</reference>
<keyword evidence="1" id="KW-0472">Membrane</keyword>
<evidence type="ECO:0000256" key="1">
    <source>
        <dbReference type="SAM" id="Phobius"/>
    </source>
</evidence>
<evidence type="ECO:0008006" key="4">
    <source>
        <dbReference type="Google" id="ProtNLM"/>
    </source>
</evidence>
<sequence length="136" mass="16142">MNWDWEGWSRWVRQIRRRAVRRRHRLYVFLVDVILFPLILPCLFLYAIFKFIRRILTTTKARTTTTTTTTTPMVRKIEQTTQPVIGQEEVKLLEIVIGIEDEHEEGLMVERYLNDQLGLFFVDDVGGELDAPFLMV</sequence>
<dbReference type="AlphaFoldDB" id="A0AAP0L2R0"/>
<comment type="caution">
    <text evidence="2">The sequence shown here is derived from an EMBL/GenBank/DDBJ whole genome shotgun (WGS) entry which is preliminary data.</text>
</comment>
<keyword evidence="1" id="KW-0812">Transmembrane</keyword>
<keyword evidence="1" id="KW-1133">Transmembrane helix</keyword>
<name>A0AAP0L2R0_9MAGN</name>
<evidence type="ECO:0000313" key="2">
    <source>
        <dbReference type="EMBL" id="KAK9162000.1"/>
    </source>
</evidence>
<dbReference type="Proteomes" id="UP001420932">
    <property type="component" value="Unassembled WGS sequence"/>
</dbReference>
<organism evidence="2 3">
    <name type="scientific">Stephania yunnanensis</name>
    <dbReference type="NCBI Taxonomy" id="152371"/>
    <lineage>
        <taxon>Eukaryota</taxon>
        <taxon>Viridiplantae</taxon>
        <taxon>Streptophyta</taxon>
        <taxon>Embryophyta</taxon>
        <taxon>Tracheophyta</taxon>
        <taxon>Spermatophyta</taxon>
        <taxon>Magnoliopsida</taxon>
        <taxon>Ranunculales</taxon>
        <taxon>Menispermaceae</taxon>
        <taxon>Menispermoideae</taxon>
        <taxon>Cissampelideae</taxon>
        <taxon>Stephania</taxon>
    </lineage>
</organism>
<feature type="transmembrane region" description="Helical" evidence="1">
    <location>
        <begin position="26"/>
        <end position="49"/>
    </location>
</feature>
<keyword evidence="3" id="KW-1185">Reference proteome</keyword>
<accession>A0AAP0L2R0</accession>
<proteinExistence type="predicted"/>
<evidence type="ECO:0000313" key="3">
    <source>
        <dbReference type="Proteomes" id="UP001420932"/>
    </source>
</evidence>